<dbReference type="PROSITE" id="PS51352">
    <property type="entry name" value="THIOREDOXIN_2"/>
    <property type="match status" value="1"/>
</dbReference>
<dbReference type="Gene3D" id="3.40.30.10">
    <property type="entry name" value="Glutaredoxin"/>
    <property type="match status" value="1"/>
</dbReference>
<feature type="chain" id="PRO_5045443619" evidence="2">
    <location>
        <begin position="24"/>
        <end position="427"/>
    </location>
</feature>
<dbReference type="EMBL" id="JAGETV010000009">
    <property type="protein sequence ID" value="MBO1927286.1"/>
    <property type="molecule type" value="Genomic_DNA"/>
</dbReference>
<dbReference type="PANTHER" id="PTHR42852">
    <property type="entry name" value="THIOL:DISULFIDE INTERCHANGE PROTEIN DSBE"/>
    <property type="match status" value="1"/>
</dbReference>
<evidence type="ECO:0000313" key="5">
    <source>
        <dbReference type="Proteomes" id="UP000664835"/>
    </source>
</evidence>
<gene>
    <name evidence="4" type="ORF">J3998_06815</name>
</gene>
<evidence type="ECO:0000313" key="4">
    <source>
        <dbReference type="EMBL" id="MBO1927286.1"/>
    </source>
</evidence>
<sequence>MQRLFSRVFLGFIFLLTTTQAQAVQWQESVLEVGEMEIPVYTAVPEGKAYAQVLWLPSENGLLAEERELAQQFAERGIEVTLLNPYEALFLAPTVSAFEQISVQWITTLIADMAHVDLPIWLIAPNKAGILALKAAEKMQLEQPIRFMGMLLLNPNLYLNTPEPGKKAEFWPQVENANLPISIVQGELTSLRWRLPELQSALEKQGSDVFVQLIPEVRDRFYFRPDAMPVEKQISKQFADYLIEAMRWQVPYLQQSRRLSHSSDTAQSQQTRSLQLKPYQGKQKLPLQLFDTEGHSVNLQAMQGKVVLVNFWASWCPPCVHEMPSMAMLKQSLDGKLFEILAVNLGESKEAIAEFEKTFTLNFPILLDPQGQAVKDWQVFAYPSSYLIDAQGQIRYALFGGTDWMEAHHREKIAELFDDLYKITEHK</sequence>
<accession>A0ABS3Q4T4</accession>
<dbReference type="Proteomes" id="UP000664835">
    <property type="component" value="Unassembled WGS sequence"/>
</dbReference>
<name>A0ABS3Q4T4_9GAMM</name>
<dbReference type="SUPFAM" id="SSF53474">
    <property type="entry name" value="alpha/beta-Hydrolases"/>
    <property type="match status" value="1"/>
</dbReference>
<dbReference type="RefSeq" id="WP_208149065.1">
    <property type="nucleotide sequence ID" value="NZ_JAGETV010000009.1"/>
</dbReference>
<dbReference type="SUPFAM" id="SSF52833">
    <property type="entry name" value="Thioredoxin-like"/>
    <property type="match status" value="1"/>
</dbReference>
<dbReference type="InterPro" id="IPR029058">
    <property type="entry name" value="AB_hydrolase_fold"/>
</dbReference>
<dbReference type="PROSITE" id="PS00194">
    <property type="entry name" value="THIOREDOXIN_1"/>
    <property type="match status" value="1"/>
</dbReference>
<protein>
    <submittedName>
        <fullName evidence="4">Redoxin domain-containing protein</fullName>
    </submittedName>
</protein>
<keyword evidence="5" id="KW-1185">Reference proteome</keyword>
<evidence type="ECO:0000259" key="3">
    <source>
        <dbReference type="PROSITE" id="PS51352"/>
    </source>
</evidence>
<evidence type="ECO:0000256" key="2">
    <source>
        <dbReference type="SAM" id="SignalP"/>
    </source>
</evidence>
<dbReference type="CDD" id="cd02966">
    <property type="entry name" value="TlpA_like_family"/>
    <property type="match status" value="1"/>
</dbReference>
<dbReference type="InterPro" id="IPR000866">
    <property type="entry name" value="AhpC/TSA"/>
</dbReference>
<dbReference type="PANTHER" id="PTHR42852:SF17">
    <property type="entry name" value="THIOREDOXIN-LIKE PROTEIN HI_1115"/>
    <property type="match status" value="1"/>
</dbReference>
<feature type="signal peptide" evidence="2">
    <location>
        <begin position="1"/>
        <end position="23"/>
    </location>
</feature>
<keyword evidence="2" id="KW-0732">Signal</keyword>
<organism evidence="4 5">
    <name type="scientific">Thiomicrorhabdus marina</name>
    <dbReference type="NCBI Taxonomy" id="2818442"/>
    <lineage>
        <taxon>Bacteria</taxon>
        <taxon>Pseudomonadati</taxon>
        <taxon>Pseudomonadota</taxon>
        <taxon>Gammaproteobacteria</taxon>
        <taxon>Thiotrichales</taxon>
        <taxon>Piscirickettsiaceae</taxon>
        <taxon>Thiomicrorhabdus</taxon>
    </lineage>
</organism>
<dbReference type="InterPro" id="IPR017937">
    <property type="entry name" value="Thioredoxin_CS"/>
</dbReference>
<reference evidence="4 5" key="1">
    <citation type="submission" date="2021-03" db="EMBL/GenBank/DDBJ databases">
        <title>Thiomicrorhabdus sp.nov.,novel sulfur-oxidizing bacteria isolated from coastal sediment.</title>
        <authorList>
            <person name="Liu X."/>
        </authorList>
    </citation>
    <scope>NUCLEOTIDE SEQUENCE [LARGE SCALE GENOMIC DNA]</scope>
    <source>
        <strain evidence="4 5">6S2-11</strain>
    </source>
</reference>
<proteinExistence type="predicted"/>
<dbReference type="InterPro" id="IPR013766">
    <property type="entry name" value="Thioredoxin_domain"/>
</dbReference>
<comment type="caution">
    <text evidence="4">The sequence shown here is derived from an EMBL/GenBank/DDBJ whole genome shotgun (WGS) entry which is preliminary data.</text>
</comment>
<dbReference type="InterPro" id="IPR036249">
    <property type="entry name" value="Thioredoxin-like_sf"/>
</dbReference>
<keyword evidence="1" id="KW-0676">Redox-active center</keyword>
<evidence type="ECO:0000256" key="1">
    <source>
        <dbReference type="ARBA" id="ARBA00023284"/>
    </source>
</evidence>
<feature type="domain" description="Thioredoxin" evidence="3">
    <location>
        <begin position="278"/>
        <end position="418"/>
    </location>
</feature>
<dbReference type="Pfam" id="PF00578">
    <property type="entry name" value="AhpC-TSA"/>
    <property type="match status" value="1"/>
</dbReference>
<dbReference type="InterPro" id="IPR050553">
    <property type="entry name" value="Thioredoxin_ResA/DsbE_sf"/>
</dbReference>